<feature type="transmembrane region" description="Helical" evidence="1">
    <location>
        <begin position="40"/>
        <end position="61"/>
    </location>
</feature>
<feature type="transmembrane region" description="Helical" evidence="1">
    <location>
        <begin position="262"/>
        <end position="286"/>
    </location>
</feature>
<evidence type="ECO:0000256" key="1">
    <source>
        <dbReference type="SAM" id="Phobius"/>
    </source>
</evidence>
<dbReference type="EMBL" id="CP017634">
    <property type="protein sequence ID" value="ATW26388.1"/>
    <property type="molecule type" value="Genomic_DNA"/>
</dbReference>
<dbReference type="OrthoDB" id="4424890at2"/>
<dbReference type="Proteomes" id="UP000323521">
    <property type="component" value="Chromosome"/>
</dbReference>
<keyword evidence="1" id="KW-0812">Transmembrane</keyword>
<name>A0A3G1KV84_FORW1</name>
<reference evidence="2 3" key="1">
    <citation type="submission" date="2016-10" db="EMBL/GenBank/DDBJ databases">
        <title>Complete Genome Sequence of Peptococcaceae strain DCMF.</title>
        <authorList>
            <person name="Edwards R.J."/>
            <person name="Holland S.I."/>
            <person name="Deshpande N.P."/>
            <person name="Wong Y.K."/>
            <person name="Ertan H."/>
            <person name="Manefield M."/>
            <person name="Russell T.L."/>
            <person name="Lee M.J."/>
        </authorList>
    </citation>
    <scope>NUCLEOTIDE SEQUENCE [LARGE SCALE GENOMIC DNA]</scope>
    <source>
        <strain evidence="2 3">DCMF</strain>
    </source>
</reference>
<evidence type="ECO:0000313" key="3">
    <source>
        <dbReference type="Proteomes" id="UP000323521"/>
    </source>
</evidence>
<dbReference type="RefSeq" id="WP_148135698.1">
    <property type="nucleotide sequence ID" value="NZ_CP017634.1"/>
</dbReference>
<feature type="transmembrane region" description="Helical" evidence="1">
    <location>
        <begin position="222"/>
        <end position="242"/>
    </location>
</feature>
<proteinExistence type="predicted"/>
<dbReference type="PANTHER" id="PTHR37814:SF1">
    <property type="entry name" value="MEMBRANE PROTEIN"/>
    <property type="match status" value="1"/>
</dbReference>
<dbReference type="InterPro" id="IPR038728">
    <property type="entry name" value="YkvI-like"/>
</dbReference>
<dbReference type="AlphaFoldDB" id="A0A3G1KV84"/>
<keyword evidence="1" id="KW-1133">Transmembrane helix</keyword>
<feature type="transmembrane region" description="Helical" evidence="1">
    <location>
        <begin position="298"/>
        <end position="321"/>
    </location>
</feature>
<feature type="transmembrane region" description="Helical" evidence="1">
    <location>
        <begin position="82"/>
        <end position="103"/>
    </location>
</feature>
<accession>A0A3G1KV84</accession>
<organism evidence="2 3">
    <name type="scientific">Formimonas warabiya</name>
    <dbReference type="NCBI Taxonomy" id="1761012"/>
    <lineage>
        <taxon>Bacteria</taxon>
        <taxon>Bacillati</taxon>
        <taxon>Bacillota</taxon>
        <taxon>Clostridia</taxon>
        <taxon>Eubacteriales</taxon>
        <taxon>Peptococcaceae</taxon>
        <taxon>Candidatus Formimonas</taxon>
    </lineage>
</organism>
<feature type="transmembrane region" description="Helical" evidence="1">
    <location>
        <begin position="187"/>
        <end position="210"/>
    </location>
</feature>
<feature type="transmembrane region" description="Helical" evidence="1">
    <location>
        <begin position="115"/>
        <end position="134"/>
    </location>
</feature>
<dbReference type="KEGG" id="fwa:DCMF_17950"/>
<dbReference type="PANTHER" id="PTHR37814">
    <property type="entry name" value="CONSERVED MEMBRANE PROTEIN"/>
    <property type="match status" value="1"/>
</dbReference>
<keyword evidence="3" id="KW-1185">Reference proteome</keyword>
<protein>
    <recommendedName>
        <fullName evidence="4">Membrane protein YkvI</fullName>
    </recommendedName>
</protein>
<sequence length="361" mass="39404">MKIRNTDWQIAVAYVGTVVGAGFASGQELMQFFVKFGIKGLYGAALAGIFFIVLGAMTIFMTGQYRFRTYKDLLDLMLGPKLALLIDGAVIIFLFLGFSVMLSGSGALFKEHLGLPSWIGIFLTEGLVLVALLARHEGVLWFNFLLIPLLIAVLGIVSVGTICSMPVSNPESTLFSGNGSWVSDNWICSSVLYVSYNMVGAVVVLVALAADKRNCSFAGGMLGGGLLSLLVLFAVGALLSAGSPVFSYQIPMLYLAYQVNPAMFYLYGAVLWAAMITTAIANAYGLARRLQYAWNVPYFFVMSLLLILAIPLSLCDFVHLVARVYPLFGYLSMIITFVLTIQVWGVMKEYLGKRAKKKFPR</sequence>
<feature type="transmembrane region" description="Helical" evidence="1">
    <location>
        <begin position="141"/>
        <end position="167"/>
    </location>
</feature>
<evidence type="ECO:0000313" key="2">
    <source>
        <dbReference type="EMBL" id="ATW26388.1"/>
    </source>
</evidence>
<feature type="transmembrane region" description="Helical" evidence="1">
    <location>
        <begin position="327"/>
        <end position="347"/>
    </location>
</feature>
<gene>
    <name evidence="2" type="ORF">DCMF_17950</name>
</gene>
<feature type="transmembrane region" description="Helical" evidence="1">
    <location>
        <begin position="12"/>
        <end position="34"/>
    </location>
</feature>
<evidence type="ECO:0008006" key="4">
    <source>
        <dbReference type="Google" id="ProtNLM"/>
    </source>
</evidence>
<keyword evidence="1" id="KW-0472">Membrane</keyword>